<protein>
    <submittedName>
        <fullName evidence="1">Uncharacterized protein</fullName>
    </submittedName>
</protein>
<dbReference type="EMBL" id="LAZR01005460">
    <property type="protein sequence ID" value="KKM99759.1"/>
    <property type="molecule type" value="Genomic_DNA"/>
</dbReference>
<dbReference type="AlphaFoldDB" id="A0A0F9LXB5"/>
<gene>
    <name evidence="1" type="ORF">LCGC14_1144690</name>
</gene>
<name>A0A0F9LXB5_9ZZZZ</name>
<evidence type="ECO:0000313" key="1">
    <source>
        <dbReference type="EMBL" id="KKM99759.1"/>
    </source>
</evidence>
<organism evidence="1">
    <name type="scientific">marine sediment metagenome</name>
    <dbReference type="NCBI Taxonomy" id="412755"/>
    <lineage>
        <taxon>unclassified sequences</taxon>
        <taxon>metagenomes</taxon>
        <taxon>ecological metagenomes</taxon>
    </lineage>
</organism>
<accession>A0A0F9LXB5</accession>
<proteinExistence type="predicted"/>
<sequence>MARKPKTRISDADMCRVGTVARSQDFSTRDLSKHLRRDAMPMVRRMLKEKLLTRTQRGRYFPTKKGWRSIENACEWRR</sequence>
<comment type="caution">
    <text evidence="1">The sequence shown here is derived from an EMBL/GenBank/DDBJ whole genome shotgun (WGS) entry which is preliminary data.</text>
</comment>
<reference evidence="1" key="1">
    <citation type="journal article" date="2015" name="Nature">
        <title>Complex archaea that bridge the gap between prokaryotes and eukaryotes.</title>
        <authorList>
            <person name="Spang A."/>
            <person name="Saw J.H."/>
            <person name="Jorgensen S.L."/>
            <person name="Zaremba-Niedzwiedzka K."/>
            <person name="Martijn J."/>
            <person name="Lind A.E."/>
            <person name="van Eijk R."/>
            <person name="Schleper C."/>
            <person name="Guy L."/>
            <person name="Ettema T.J."/>
        </authorList>
    </citation>
    <scope>NUCLEOTIDE SEQUENCE</scope>
</reference>